<dbReference type="InterPro" id="IPR043144">
    <property type="entry name" value="Mal/L-sulf/L-lact_DH-like_ah"/>
</dbReference>
<dbReference type="InterPro" id="IPR043143">
    <property type="entry name" value="Mal/L-sulf/L-lact_DH-like_NADP"/>
</dbReference>
<gene>
    <name evidence="4" type="ORF">METZ01_LOCUS8174</name>
</gene>
<dbReference type="Pfam" id="PF02615">
    <property type="entry name" value="Ldh_2"/>
    <property type="match status" value="1"/>
</dbReference>
<evidence type="ECO:0000256" key="1">
    <source>
        <dbReference type="ARBA" id="ARBA00006056"/>
    </source>
</evidence>
<comment type="similarity">
    <text evidence="1">Belongs to the LDH2/MDH2 oxidoreductase family.</text>
</comment>
<dbReference type="Gene3D" id="3.30.1370.60">
    <property type="entry name" value="Hypothetical oxidoreductase yiak, domain 2"/>
    <property type="match status" value="1"/>
</dbReference>
<keyword evidence="2" id="KW-0560">Oxidoreductase</keyword>
<dbReference type="PANTHER" id="PTHR11091">
    <property type="entry name" value="OXIDOREDUCTASE-RELATED"/>
    <property type="match status" value="1"/>
</dbReference>
<evidence type="ECO:0000256" key="2">
    <source>
        <dbReference type="ARBA" id="ARBA00023002"/>
    </source>
</evidence>
<feature type="region of interest" description="Disordered" evidence="3">
    <location>
        <begin position="201"/>
        <end position="223"/>
    </location>
</feature>
<sequence length="359" mass="38079">MLIQSRNLEAIAVEILSAAGSSDDESQIVAKNLVRANLAGHDSHGIGMLPRYIACVKTGELIPNQHANVVIDDGPIVSIEGGAGYGQVIGQEAMDVGIERARALGVCTLTIRHSFHLGRIGAWGERCAEAGLVSIHHVNAVGHVGNAAPYRGSDARFTTNPYCCTIPGARKSEPLVLDMATTVMAHGKVRVARNKGEQLPEGVLLDGRGQPTTDPDALFSEPPGALRPVGTYKGYGLALVNELLAGILSGGGTCRPETHHENDTILNNMFSVILDPNRFAGSEFFQSELNLTVKHVTSSPPMNPAEPVLIPGDPERENTSKREIEGIPIDENSWGLVVNTAKSVGLTSNQISNLAQLVT</sequence>
<feature type="region of interest" description="Disordered" evidence="3">
    <location>
        <begin position="297"/>
        <end position="319"/>
    </location>
</feature>
<dbReference type="GO" id="GO:0016491">
    <property type="term" value="F:oxidoreductase activity"/>
    <property type="evidence" value="ECO:0007669"/>
    <property type="project" value="UniProtKB-KW"/>
</dbReference>
<name>A0A381NLC8_9ZZZZ</name>
<dbReference type="InterPro" id="IPR003767">
    <property type="entry name" value="Malate/L-lactate_DH-like"/>
</dbReference>
<proteinExistence type="inferred from homology"/>
<evidence type="ECO:0000256" key="3">
    <source>
        <dbReference type="SAM" id="MobiDB-lite"/>
    </source>
</evidence>
<dbReference type="SUPFAM" id="SSF89733">
    <property type="entry name" value="L-sulfolactate dehydrogenase-like"/>
    <property type="match status" value="1"/>
</dbReference>
<dbReference type="AlphaFoldDB" id="A0A381NLC8"/>
<evidence type="ECO:0000313" key="4">
    <source>
        <dbReference type="EMBL" id="SUZ55320.1"/>
    </source>
</evidence>
<accession>A0A381NLC8</accession>
<dbReference type="NCBIfam" id="NF007504">
    <property type="entry name" value="PRK10098.1"/>
    <property type="match status" value="1"/>
</dbReference>
<evidence type="ECO:0008006" key="5">
    <source>
        <dbReference type="Google" id="ProtNLM"/>
    </source>
</evidence>
<dbReference type="InterPro" id="IPR036111">
    <property type="entry name" value="Mal/L-sulfo/L-lacto_DH-like_sf"/>
</dbReference>
<dbReference type="EMBL" id="UINC01000440">
    <property type="protein sequence ID" value="SUZ55320.1"/>
    <property type="molecule type" value="Genomic_DNA"/>
</dbReference>
<organism evidence="4">
    <name type="scientific">marine metagenome</name>
    <dbReference type="NCBI Taxonomy" id="408172"/>
    <lineage>
        <taxon>unclassified sequences</taxon>
        <taxon>metagenomes</taxon>
        <taxon>ecological metagenomes</taxon>
    </lineage>
</organism>
<dbReference type="Gene3D" id="1.10.1530.10">
    <property type="match status" value="1"/>
</dbReference>
<protein>
    <recommendedName>
        <fullName evidence="5">Malate/lactate/ureidoglycolate dehydrogenase</fullName>
    </recommendedName>
</protein>
<dbReference type="PANTHER" id="PTHR11091:SF0">
    <property type="entry name" value="MALATE DEHYDROGENASE"/>
    <property type="match status" value="1"/>
</dbReference>
<reference evidence="4" key="1">
    <citation type="submission" date="2018-05" db="EMBL/GenBank/DDBJ databases">
        <authorList>
            <person name="Lanie J.A."/>
            <person name="Ng W.-L."/>
            <person name="Kazmierczak K.M."/>
            <person name="Andrzejewski T.M."/>
            <person name="Davidsen T.M."/>
            <person name="Wayne K.J."/>
            <person name="Tettelin H."/>
            <person name="Glass J.I."/>
            <person name="Rusch D."/>
            <person name="Podicherti R."/>
            <person name="Tsui H.-C.T."/>
            <person name="Winkler M.E."/>
        </authorList>
    </citation>
    <scope>NUCLEOTIDE SEQUENCE</scope>
</reference>